<dbReference type="RefSeq" id="XP_031799555.1">
    <property type="nucleotide sequence ID" value="XM_031943695.1"/>
</dbReference>
<dbReference type="SUPFAM" id="SSF57302">
    <property type="entry name" value="Snake toxin-like"/>
    <property type="match status" value="1"/>
</dbReference>
<reference evidence="2 3" key="1">
    <citation type="journal article" date="2011" name="Proc. Natl. Acad. Sci. U.S.A.">
        <title>Genetic diversity and population structure of the endangered marsupial Sarcophilus harrisii (Tasmanian devil).</title>
        <authorList>
            <person name="Miller W."/>
            <person name="Hayes V.M."/>
            <person name="Ratan A."/>
            <person name="Petersen D.C."/>
            <person name="Wittekindt N.E."/>
            <person name="Miller J."/>
            <person name="Walenz B."/>
            <person name="Knight J."/>
            <person name="Qi J."/>
            <person name="Zhao F."/>
            <person name="Wang Q."/>
            <person name="Bedoya-Reina O.C."/>
            <person name="Katiyar N."/>
            <person name="Tomsho L.P."/>
            <person name="Kasson L.M."/>
            <person name="Hardie R.A."/>
            <person name="Woodbridge P."/>
            <person name="Tindall E.A."/>
            <person name="Bertelsen M.F."/>
            <person name="Dixon D."/>
            <person name="Pyecroft S."/>
            <person name="Helgen K.M."/>
            <person name="Lesk A.M."/>
            <person name="Pringle T.H."/>
            <person name="Patterson N."/>
            <person name="Zhang Y."/>
            <person name="Kreiss A."/>
            <person name="Woods G.M."/>
            <person name="Jones M.E."/>
            <person name="Schuster S.C."/>
        </authorList>
    </citation>
    <scope>NUCLEOTIDE SEQUENCE [LARGE SCALE GENOMIC DNA]</scope>
</reference>
<dbReference type="Proteomes" id="UP000007648">
    <property type="component" value="Unassembled WGS sequence"/>
</dbReference>
<evidence type="ECO:0000313" key="3">
    <source>
        <dbReference type="Proteomes" id="UP000007648"/>
    </source>
</evidence>
<name>A0A7N4P1Y8_SARHA</name>
<dbReference type="Ensembl" id="ENSSHAT00000051120.1">
    <property type="protein sequence ID" value="ENSSHAP00000031944.1"/>
    <property type="gene ID" value="ENSSHAG00000029743.1"/>
</dbReference>
<protein>
    <recommendedName>
        <fullName evidence="4">UPAR/Ly6 domain-containing protein</fullName>
    </recommendedName>
</protein>
<feature type="signal peptide" evidence="1">
    <location>
        <begin position="1"/>
        <end position="21"/>
    </location>
</feature>
<dbReference type="GeneTree" id="ENSGT00410000028408"/>
<dbReference type="InterPro" id="IPR045860">
    <property type="entry name" value="Snake_toxin-like_sf"/>
</dbReference>
<dbReference type="AlphaFoldDB" id="A0A7N4P1Y8"/>
<keyword evidence="1" id="KW-0732">Signal</keyword>
<gene>
    <name evidence="2" type="primary">C1H9orf57</name>
</gene>
<dbReference type="Pfam" id="PF15851">
    <property type="entry name" value="DUF4723"/>
    <property type="match status" value="1"/>
</dbReference>
<proteinExistence type="predicted"/>
<dbReference type="RefSeq" id="XP_012399540.1">
    <property type="nucleotide sequence ID" value="XM_012544086.2"/>
</dbReference>
<dbReference type="RefSeq" id="XP_031799553.1">
    <property type="nucleotide sequence ID" value="XM_031943693.1"/>
</dbReference>
<dbReference type="GeneID" id="100928012"/>
<feature type="chain" id="PRO_5029474516" description="UPAR/Ly6 domain-containing protein" evidence="1">
    <location>
        <begin position="22"/>
        <end position="99"/>
    </location>
</feature>
<dbReference type="CTD" id="100911842"/>
<accession>A0A7N4P1Y8</accession>
<evidence type="ECO:0000256" key="1">
    <source>
        <dbReference type="SAM" id="SignalP"/>
    </source>
</evidence>
<dbReference type="OrthoDB" id="9825335at2759"/>
<keyword evidence="3" id="KW-1185">Reference proteome</keyword>
<sequence>MGRTISVAVIILFCLRIGGLSVICRYCNLSVPFHGCLLDAGTCSISPGEFCKLEFHEQGGVEWFMVKGCTATKEICHSRRTISNTVHFIYCCNKDMCNI</sequence>
<evidence type="ECO:0000313" key="2">
    <source>
        <dbReference type="Ensembl" id="ENSSHAP00000031944.1"/>
    </source>
</evidence>
<dbReference type="InterPro" id="IPR031710">
    <property type="entry name" value="DUF4723"/>
</dbReference>
<dbReference type="KEGG" id="shr:100928012"/>
<dbReference type="InParanoid" id="A0A7N4P1Y8"/>
<reference evidence="2" key="2">
    <citation type="submission" date="2025-08" db="UniProtKB">
        <authorList>
            <consortium name="Ensembl"/>
        </authorList>
    </citation>
    <scope>IDENTIFICATION</scope>
</reference>
<reference evidence="2" key="3">
    <citation type="submission" date="2025-09" db="UniProtKB">
        <authorList>
            <consortium name="Ensembl"/>
        </authorList>
    </citation>
    <scope>IDENTIFICATION</scope>
</reference>
<evidence type="ECO:0008006" key="4">
    <source>
        <dbReference type="Google" id="ProtNLM"/>
    </source>
</evidence>
<organism evidence="2 3">
    <name type="scientific">Sarcophilus harrisii</name>
    <name type="common">Tasmanian devil</name>
    <name type="synonym">Sarcophilus laniarius</name>
    <dbReference type="NCBI Taxonomy" id="9305"/>
    <lineage>
        <taxon>Eukaryota</taxon>
        <taxon>Metazoa</taxon>
        <taxon>Chordata</taxon>
        <taxon>Craniata</taxon>
        <taxon>Vertebrata</taxon>
        <taxon>Euteleostomi</taxon>
        <taxon>Mammalia</taxon>
        <taxon>Metatheria</taxon>
        <taxon>Dasyuromorphia</taxon>
        <taxon>Dasyuridae</taxon>
        <taxon>Sarcophilus</taxon>
    </lineage>
</organism>